<feature type="region of interest" description="Disordered" evidence="3">
    <location>
        <begin position="1"/>
        <end position="46"/>
    </location>
</feature>
<evidence type="ECO:0000313" key="6">
    <source>
        <dbReference type="Proteomes" id="UP000280726"/>
    </source>
</evidence>
<dbReference type="GO" id="GO:0006950">
    <property type="term" value="P:response to stress"/>
    <property type="evidence" value="ECO:0007669"/>
    <property type="project" value="UniProtKB-ARBA"/>
</dbReference>
<dbReference type="AlphaFoldDB" id="A0A3N4ZJH5"/>
<dbReference type="InterPro" id="IPR036249">
    <property type="entry name" value="Thioredoxin-like_sf"/>
</dbReference>
<dbReference type="GO" id="GO:0005737">
    <property type="term" value="C:cytoplasm"/>
    <property type="evidence" value="ECO:0007669"/>
    <property type="project" value="TreeGrafter"/>
</dbReference>
<dbReference type="Proteomes" id="UP000280726">
    <property type="component" value="Unassembled WGS sequence"/>
</dbReference>
<sequence length="317" mass="32629">MSQPMPRMNLAGAVDLSTLRAPSPGGAPGSAPGAPAPGAPGATVPGPLVTDVTEQTFGALVQLSSQVPVVLELWSPRSAASAQLTEVLEGLAREYAGRFQLAKADVDTAPQIAAALQVQSVPTVAAVVAGQPIPLFQGLYPAEQLRQVLDEVLRLAAENGVTGVMAGEEEPLPEPEEPPLPPLHAEAMEALERGDLAAAEDAYRRALKENPGDAEAHAAMLQVQLLQRADAADAAQALAAADAGGPRDVDAALTAADVEAAVGDFGAAFARLLASVRVTAGDDRERVRQRLVDLFEIAGPGHPEVAPARRNLASALY</sequence>
<feature type="compositionally biased region" description="Low complexity" evidence="3">
    <location>
        <begin position="21"/>
        <end position="33"/>
    </location>
</feature>
<comment type="similarity">
    <text evidence="1">Belongs to the thioredoxin family.</text>
</comment>
<evidence type="ECO:0000256" key="2">
    <source>
        <dbReference type="ARBA" id="ARBA00023284"/>
    </source>
</evidence>
<dbReference type="Gene3D" id="1.25.40.10">
    <property type="entry name" value="Tetratricopeptide repeat domain"/>
    <property type="match status" value="1"/>
</dbReference>
<proteinExistence type="inferred from homology"/>
<dbReference type="Pfam" id="PF14561">
    <property type="entry name" value="TPR_20"/>
    <property type="match status" value="1"/>
</dbReference>
<protein>
    <submittedName>
        <fullName evidence="5">Putative thioredoxin</fullName>
    </submittedName>
</protein>
<dbReference type="Pfam" id="PF00085">
    <property type="entry name" value="Thioredoxin"/>
    <property type="match status" value="1"/>
</dbReference>
<keyword evidence="6" id="KW-1185">Reference proteome</keyword>
<dbReference type="PANTHER" id="PTHR45663:SF11">
    <property type="entry name" value="GEO12009P1"/>
    <property type="match status" value="1"/>
</dbReference>
<evidence type="ECO:0000256" key="1">
    <source>
        <dbReference type="ARBA" id="ARBA00008987"/>
    </source>
</evidence>
<evidence type="ECO:0000259" key="4">
    <source>
        <dbReference type="PROSITE" id="PS51352"/>
    </source>
</evidence>
<feature type="domain" description="Thioredoxin" evidence="4">
    <location>
        <begin position="30"/>
        <end position="154"/>
    </location>
</feature>
<dbReference type="Gene3D" id="3.40.30.10">
    <property type="entry name" value="Glutaredoxin"/>
    <property type="match status" value="1"/>
</dbReference>
<gene>
    <name evidence="5" type="ORF">EDD32_0184</name>
</gene>
<dbReference type="InterPro" id="IPR011990">
    <property type="entry name" value="TPR-like_helical_dom_sf"/>
</dbReference>
<evidence type="ECO:0000256" key="3">
    <source>
        <dbReference type="SAM" id="MobiDB-lite"/>
    </source>
</evidence>
<dbReference type="SUPFAM" id="SSF52833">
    <property type="entry name" value="Thioredoxin-like"/>
    <property type="match status" value="1"/>
</dbReference>
<keyword evidence="2" id="KW-0676">Redox-active center</keyword>
<reference evidence="5 6" key="1">
    <citation type="submission" date="2018-11" db="EMBL/GenBank/DDBJ databases">
        <title>Sequencing the genomes of 1000 actinobacteria strains.</title>
        <authorList>
            <person name="Klenk H.-P."/>
        </authorList>
    </citation>
    <scope>NUCLEOTIDE SEQUENCE [LARGE SCALE GENOMIC DNA]</scope>
    <source>
        <strain evidence="5 6">DSM 14418</strain>
    </source>
</reference>
<dbReference type="PROSITE" id="PS51352">
    <property type="entry name" value="THIOREDOXIN_2"/>
    <property type="match status" value="1"/>
</dbReference>
<dbReference type="SUPFAM" id="SSF48452">
    <property type="entry name" value="TPR-like"/>
    <property type="match status" value="1"/>
</dbReference>
<name>A0A3N4ZJH5_9MICO</name>
<evidence type="ECO:0000313" key="5">
    <source>
        <dbReference type="EMBL" id="RPF25772.1"/>
    </source>
</evidence>
<dbReference type="PANTHER" id="PTHR45663">
    <property type="entry name" value="GEO12009P1"/>
    <property type="match status" value="1"/>
</dbReference>
<accession>A0A3N4ZJH5</accession>
<dbReference type="CDD" id="cd02956">
    <property type="entry name" value="ybbN"/>
    <property type="match status" value="1"/>
</dbReference>
<dbReference type="GO" id="GO:0015035">
    <property type="term" value="F:protein-disulfide reductase activity"/>
    <property type="evidence" value="ECO:0007669"/>
    <property type="project" value="TreeGrafter"/>
</dbReference>
<comment type="caution">
    <text evidence="5">The sequence shown here is derived from an EMBL/GenBank/DDBJ whole genome shotgun (WGS) entry which is preliminary data.</text>
</comment>
<dbReference type="RefSeq" id="WP_211338681.1">
    <property type="nucleotide sequence ID" value="NZ_RKRA01000001.1"/>
</dbReference>
<organism evidence="5 6">
    <name type="scientific">Georgenia muralis</name>
    <dbReference type="NCBI Taxonomy" id="154117"/>
    <lineage>
        <taxon>Bacteria</taxon>
        <taxon>Bacillati</taxon>
        <taxon>Actinomycetota</taxon>
        <taxon>Actinomycetes</taxon>
        <taxon>Micrococcales</taxon>
        <taxon>Bogoriellaceae</taxon>
        <taxon>Georgenia</taxon>
    </lineage>
</organism>
<dbReference type="EMBL" id="RKRA01000001">
    <property type="protein sequence ID" value="RPF25772.1"/>
    <property type="molecule type" value="Genomic_DNA"/>
</dbReference>
<dbReference type="InterPro" id="IPR013766">
    <property type="entry name" value="Thioredoxin_domain"/>
</dbReference>